<keyword evidence="3 8" id="KW-0813">Transport</keyword>
<dbReference type="AlphaFoldDB" id="A0A640WIL7"/>
<dbReference type="Pfam" id="PF00528">
    <property type="entry name" value="BPD_transp_1"/>
    <property type="match status" value="1"/>
</dbReference>
<protein>
    <submittedName>
        <fullName evidence="10">ABC transporter permease</fullName>
    </submittedName>
</protein>
<evidence type="ECO:0000259" key="9">
    <source>
        <dbReference type="PROSITE" id="PS50928"/>
    </source>
</evidence>
<feature type="transmembrane region" description="Helical" evidence="8">
    <location>
        <begin position="67"/>
        <end position="89"/>
    </location>
</feature>
<proteinExistence type="inferred from homology"/>
<evidence type="ECO:0000256" key="1">
    <source>
        <dbReference type="ARBA" id="ARBA00004651"/>
    </source>
</evidence>
<evidence type="ECO:0000256" key="7">
    <source>
        <dbReference type="ARBA" id="ARBA00023136"/>
    </source>
</evidence>
<name>A0A640WIL7_9GAMM</name>
<evidence type="ECO:0000256" key="2">
    <source>
        <dbReference type="ARBA" id="ARBA00007069"/>
    </source>
</evidence>
<comment type="subcellular location">
    <subcellularLocation>
        <location evidence="1 8">Cell membrane</location>
        <topology evidence="1 8">Multi-pass membrane protein</topology>
    </subcellularLocation>
</comment>
<dbReference type="InterPro" id="IPR000515">
    <property type="entry name" value="MetI-like"/>
</dbReference>
<keyword evidence="11" id="KW-1185">Reference proteome</keyword>
<dbReference type="GO" id="GO:0005886">
    <property type="term" value="C:plasma membrane"/>
    <property type="evidence" value="ECO:0007669"/>
    <property type="project" value="UniProtKB-SubCell"/>
</dbReference>
<comment type="caution">
    <text evidence="10">The sequence shown here is derived from an EMBL/GenBank/DDBJ whole genome shotgun (WGS) entry which is preliminary data.</text>
</comment>
<organism evidence="10 11">
    <name type="scientific">Salinicola corii</name>
    <dbReference type="NCBI Taxonomy" id="2606937"/>
    <lineage>
        <taxon>Bacteria</taxon>
        <taxon>Pseudomonadati</taxon>
        <taxon>Pseudomonadota</taxon>
        <taxon>Gammaproteobacteria</taxon>
        <taxon>Oceanospirillales</taxon>
        <taxon>Halomonadaceae</taxon>
        <taxon>Salinicola</taxon>
    </lineage>
</organism>
<keyword evidence="6 8" id="KW-1133">Transmembrane helix</keyword>
<feature type="transmembrane region" description="Helical" evidence="8">
    <location>
        <begin position="12"/>
        <end position="33"/>
    </location>
</feature>
<gene>
    <name evidence="10" type="ORF">F0A16_00880</name>
</gene>
<evidence type="ECO:0000256" key="6">
    <source>
        <dbReference type="ARBA" id="ARBA00022989"/>
    </source>
</evidence>
<feature type="transmembrane region" description="Helical" evidence="8">
    <location>
        <begin position="235"/>
        <end position="255"/>
    </location>
</feature>
<dbReference type="Gene3D" id="1.10.3720.10">
    <property type="entry name" value="MetI-like"/>
    <property type="match status" value="1"/>
</dbReference>
<evidence type="ECO:0000313" key="11">
    <source>
        <dbReference type="Proteomes" id="UP000466024"/>
    </source>
</evidence>
<feature type="transmembrane region" description="Helical" evidence="8">
    <location>
        <begin position="101"/>
        <end position="124"/>
    </location>
</feature>
<dbReference type="PANTHER" id="PTHR43848:SF2">
    <property type="entry name" value="PUTRESCINE TRANSPORT SYSTEM PERMEASE PROTEIN POTI"/>
    <property type="match status" value="1"/>
</dbReference>
<keyword evidence="5 8" id="KW-0812">Transmembrane</keyword>
<feature type="transmembrane region" description="Helical" evidence="8">
    <location>
        <begin position="130"/>
        <end position="154"/>
    </location>
</feature>
<evidence type="ECO:0000313" key="10">
    <source>
        <dbReference type="EMBL" id="KAA0020391.1"/>
    </source>
</evidence>
<feature type="domain" description="ABC transmembrane type-1" evidence="9">
    <location>
        <begin position="63"/>
        <end position="251"/>
    </location>
</feature>
<evidence type="ECO:0000256" key="8">
    <source>
        <dbReference type="RuleBase" id="RU363032"/>
    </source>
</evidence>
<dbReference type="InterPro" id="IPR051789">
    <property type="entry name" value="Bact_Polyamine_Transport"/>
</dbReference>
<evidence type="ECO:0000256" key="4">
    <source>
        <dbReference type="ARBA" id="ARBA00022475"/>
    </source>
</evidence>
<comment type="similarity">
    <text evidence="2">Belongs to the binding-protein-dependent transport system permease family. CysTW subfamily.</text>
</comment>
<dbReference type="Proteomes" id="UP000466024">
    <property type="component" value="Unassembled WGS sequence"/>
</dbReference>
<dbReference type="InterPro" id="IPR035906">
    <property type="entry name" value="MetI-like_sf"/>
</dbReference>
<dbReference type="CDD" id="cd06261">
    <property type="entry name" value="TM_PBP2"/>
    <property type="match status" value="1"/>
</dbReference>
<accession>A0A640WIL7</accession>
<dbReference type="EMBL" id="VTPX01000001">
    <property type="protein sequence ID" value="KAA0020391.1"/>
    <property type="molecule type" value="Genomic_DNA"/>
</dbReference>
<reference evidence="10 11" key="1">
    <citation type="submission" date="2019-08" db="EMBL/GenBank/DDBJ databases">
        <title>Bioinformatics analysis of the strain L3 and L5.</title>
        <authorList>
            <person name="Li X."/>
        </authorList>
    </citation>
    <scope>NUCLEOTIDE SEQUENCE [LARGE SCALE GENOMIC DNA]</scope>
    <source>
        <strain evidence="10 11">L3</strain>
    </source>
</reference>
<dbReference type="GO" id="GO:0055085">
    <property type="term" value="P:transmembrane transport"/>
    <property type="evidence" value="ECO:0007669"/>
    <property type="project" value="InterPro"/>
</dbReference>
<dbReference type="PANTHER" id="PTHR43848">
    <property type="entry name" value="PUTRESCINE TRANSPORT SYSTEM PERMEASE PROTEIN POTI"/>
    <property type="match status" value="1"/>
</dbReference>
<feature type="transmembrane region" description="Helical" evidence="8">
    <location>
        <begin position="175"/>
        <end position="198"/>
    </location>
</feature>
<evidence type="ECO:0000256" key="3">
    <source>
        <dbReference type="ARBA" id="ARBA00022448"/>
    </source>
</evidence>
<sequence length="261" mass="28847">MKARPVNLLGRVYLGLVLVFLYVPILVMAAMSFNSSQFYMLPIDWSFDWYVKLAHNDRLLEAARNSILVALVTTVIASVLGTAASIAFFRYDFRFKKVLQAALFPPIAIPWLITGTAMLLFFFWSGIGRGLHAMILGHVALALPYVIIVVSARIKGFDPDLEAAARSLGASPWQVIRHVTLPYLAPGFIAGALFAFAVSFDQFVISYFLSVPGVSTLPVEIYTAIKKGFTPEINAISTIVIVFSITLLVIVSRFYRFGGDR</sequence>
<dbReference type="SUPFAM" id="SSF161098">
    <property type="entry name" value="MetI-like"/>
    <property type="match status" value="1"/>
</dbReference>
<evidence type="ECO:0000256" key="5">
    <source>
        <dbReference type="ARBA" id="ARBA00022692"/>
    </source>
</evidence>
<dbReference type="PROSITE" id="PS50928">
    <property type="entry name" value="ABC_TM1"/>
    <property type="match status" value="1"/>
</dbReference>
<dbReference type="RefSeq" id="WP_149433517.1">
    <property type="nucleotide sequence ID" value="NZ_VTPX01000001.1"/>
</dbReference>
<keyword evidence="7 8" id="KW-0472">Membrane</keyword>
<keyword evidence="4" id="KW-1003">Cell membrane</keyword>